<reference evidence="1" key="1">
    <citation type="submission" date="2020-05" db="EMBL/GenBank/DDBJ databases">
        <authorList>
            <person name="Chiriac C."/>
            <person name="Salcher M."/>
            <person name="Ghai R."/>
            <person name="Kavagutti S V."/>
        </authorList>
    </citation>
    <scope>NUCLEOTIDE SEQUENCE</scope>
</reference>
<organism evidence="1">
    <name type="scientific">freshwater metagenome</name>
    <dbReference type="NCBI Taxonomy" id="449393"/>
    <lineage>
        <taxon>unclassified sequences</taxon>
        <taxon>metagenomes</taxon>
        <taxon>ecological metagenomes</taxon>
    </lineage>
</organism>
<dbReference type="AlphaFoldDB" id="A0A6J6NCQ5"/>
<protein>
    <submittedName>
        <fullName evidence="1">Unannotated protein</fullName>
    </submittedName>
</protein>
<proteinExistence type="predicted"/>
<accession>A0A6J6NCQ5</accession>
<name>A0A6J6NCQ5_9ZZZZ</name>
<dbReference type="EMBL" id="CAEZWW010000193">
    <property type="protein sequence ID" value="CAB4682838.1"/>
    <property type="molecule type" value="Genomic_DNA"/>
</dbReference>
<gene>
    <name evidence="1" type="ORF">UFOPK2310_01340</name>
</gene>
<evidence type="ECO:0000313" key="1">
    <source>
        <dbReference type="EMBL" id="CAB4682838.1"/>
    </source>
</evidence>
<sequence length="74" mass="7400">MIIDCGTCQVAGLACGDCVVTVLLGPPGATVQIPYDHQGALAVLTDSGLIPPLRLVPTPGDSARFVGLGQQLGA</sequence>